<dbReference type="PANTHER" id="PTHR33050:SF7">
    <property type="entry name" value="RIBONUCLEASE H"/>
    <property type="match status" value="1"/>
</dbReference>
<evidence type="ECO:0000256" key="1">
    <source>
        <dbReference type="ARBA" id="ARBA00022679"/>
    </source>
</evidence>
<keyword evidence="3" id="KW-0540">Nuclease</keyword>
<protein>
    <recommendedName>
        <fullName evidence="9">Reverse transcriptase RNase H-like domain-containing protein</fullName>
    </recommendedName>
</protein>
<dbReference type="InterPro" id="IPR010998">
    <property type="entry name" value="Integrase_recombinase_N"/>
</dbReference>
<dbReference type="CDD" id="cd09275">
    <property type="entry name" value="RNase_HI_RT_DIRS1"/>
    <property type="match status" value="1"/>
</dbReference>
<dbReference type="Gene3D" id="3.30.420.10">
    <property type="entry name" value="Ribonuclease H-like superfamily/Ribonuclease H"/>
    <property type="match status" value="1"/>
</dbReference>
<dbReference type="InterPro" id="IPR041373">
    <property type="entry name" value="RT_RNaseH"/>
</dbReference>
<evidence type="ECO:0000256" key="4">
    <source>
        <dbReference type="ARBA" id="ARBA00022759"/>
    </source>
</evidence>
<keyword evidence="4" id="KW-0255">Endonuclease</keyword>
<dbReference type="Pfam" id="PF17917">
    <property type="entry name" value="RT_RNaseH"/>
    <property type="match status" value="1"/>
</dbReference>
<dbReference type="SUPFAM" id="SSF47823">
    <property type="entry name" value="lambda integrase-like, N-terminal domain"/>
    <property type="match status" value="1"/>
</dbReference>
<dbReference type="SUPFAM" id="SSF56672">
    <property type="entry name" value="DNA/RNA polymerases"/>
    <property type="match status" value="1"/>
</dbReference>
<evidence type="ECO:0000256" key="6">
    <source>
        <dbReference type="ARBA" id="ARBA00022918"/>
    </source>
</evidence>
<reference evidence="10" key="1">
    <citation type="submission" date="2018-11" db="EMBL/GenBank/DDBJ databases">
        <authorList>
            <person name="Alioto T."/>
            <person name="Alioto T."/>
        </authorList>
    </citation>
    <scope>NUCLEOTIDE SEQUENCE</scope>
</reference>
<keyword evidence="1" id="KW-0808">Transferase</keyword>
<dbReference type="AlphaFoldDB" id="A0A8B6HG67"/>
<dbReference type="PANTHER" id="PTHR33050">
    <property type="entry name" value="REVERSE TRANSCRIPTASE DOMAIN-CONTAINING PROTEIN"/>
    <property type="match status" value="1"/>
</dbReference>
<dbReference type="GO" id="GO:0003677">
    <property type="term" value="F:DNA binding"/>
    <property type="evidence" value="ECO:0007669"/>
    <property type="project" value="UniProtKB-KW"/>
</dbReference>
<name>A0A8B6HG67_MYTGA</name>
<proteinExistence type="predicted"/>
<dbReference type="GO" id="GO:0016787">
    <property type="term" value="F:hydrolase activity"/>
    <property type="evidence" value="ECO:0007669"/>
    <property type="project" value="UniProtKB-KW"/>
</dbReference>
<evidence type="ECO:0000313" key="10">
    <source>
        <dbReference type="EMBL" id="VDI79415.1"/>
    </source>
</evidence>
<gene>
    <name evidence="10" type="ORF">MGAL_10B080600</name>
</gene>
<evidence type="ECO:0000256" key="8">
    <source>
        <dbReference type="SAM" id="MobiDB-lite"/>
    </source>
</evidence>
<comment type="caution">
    <text evidence="10">The sequence shown here is derived from an EMBL/GenBank/DDBJ whole genome shotgun (WGS) entry which is preliminary data.</text>
</comment>
<evidence type="ECO:0000256" key="5">
    <source>
        <dbReference type="ARBA" id="ARBA00022801"/>
    </source>
</evidence>
<keyword evidence="11" id="KW-1185">Reference proteome</keyword>
<evidence type="ECO:0000256" key="3">
    <source>
        <dbReference type="ARBA" id="ARBA00022722"/>
    </source>
</evidence>
<feature type="region of interest" description="Disordered" evidence="8">
    <location>
        <begin position="165"/>
        <end position="187"/>
    </location>
</feature>
<keyword evidence="6" id="KW-0695">RNA-directed DNA polymerase</keyword>
<evidence type="ECO:0000256" key="2">
    <source>
        <dbReference type="ARBA" id="ARBA00022695"/>
    </source>
</evidence>
<dbReference type="InterPro" id="IPR036397">
    <property type="entry name" value="RNaseH_sf"/>
</dbReference>
<evidence type="ECO:0000256" key="7">
    <source>
        <dbReference type="ARBA" id="ARBA00023125"/>
    </source>
</evidence>
<keyword evidence="2" id="KW-0548">Nucleotidyltransferase</keyword>
<dbReference type="OrthoDB" id="6128509at2759"/>
<dbReference type="Gene3D" id="1.10.150.130">
    <property type="match status" value="1"/>
</dbReference>
<evidence type="ECO:0000259" key="9">
    <source>
        <dbReference type="Pfam" id="PF17917"/>
    </source>
</evidence>
<dbReference type="InterPro" id="IPR052055">
    <property type="entry name" value="Hepadnavirus_pol/RT"/>
</dbReference>
<dbReference type="InterPro" id="IPR043502">
    <property type="entry name" value="DNA/RNA_pol_sf"/>
</dbReference>
<dbReference type="EMBL" id="UYJE01010074">
    <property type="protein sequence ID" value="VDI79415.1"/>
    <property type="molecule type" value="Genomic_DNA"/>
</dbReference>
<accession>A0A8B6HG67</accession>
<dbReference type="GO" id="GO:0004519">
    <property type="term" value="F:endonuclease activity"/>
    <property type="evidence" value="ECO:0007669"/>
    <property type="project" value="UniProtKB-KW"/>
</dbReference>
<organism evidence="10 11">
    <name type="scientific">Mytilus galloprovincialis</name>
    <name type="common">Mediterranean mussel</name>
    <dbReference type="NCBI Taxonomy" id="29158"/>
    <lineage>
        <taxon>Eukaryota</taxon>
        <taxon>Metazoa</taxon>
        <taxon>Spiralia</taxon>
        <taxon>Lophotrochozoa</taxon>
        <taxon>Mollusca</taxon>
        <taxon>Bivalvia</taxon>
        <taxon>Autobranchia</taxon>
        <taxon>Pteriomorphia</taxon>
        <taxon>Mytilida</taxon>
        <taxon>Mytiloidea</taxon>
        <taxon>Mytilidae</taxon>
        <taxon>Mytilinae</taxon>
        <taxon>Mytilus</taxon>
    </lineage>
</organism>
<keyword evidence="7" id="KW-0238">DNA-binding</keyword>
<dbReference type="Proteomes" id="UP000596742">
    <property type="component" value="Unassembled WGS sequence"/>
</dbReference>
<evidence type="ECO:0000313" key="11">
    <source>
        <dbReference type="Proteomes" id="UP000596742"/>
    </source>
</evidence>
<feature type="domain" description="Reverse transcriptase RNase H-like" evidence="9">
    <location>
        <begin position="386"/>
        <end position="474"/>
    </location>
</feature>
<dbReference type="GO" id="GO:0003964">
    <property type="term" value="F:RNA-directed DNA polymerase activity"/>
    <property type="evidence" value="ECO:0007669"/>
    <property type="project" value="UniProtKB-KW"/>
</dbReference>
<keyword evidence="5" id="KW-0378">Hydrolase</keyword>
<sequence>MSDIEPDKLLDMEDVEMPGQAASDEITNADLLSLMKTYFTRKLTGIERNFADTTHDLARKVQKSESSFKFKGNKVQFDLNSDLLDNIDIAVDCIEHRRYDKAVKVLKESGQSLKKRNKLIRIADKSEGGWKTVDEYLSDDVASDSEDEKRIRAADGRAVKKLKTVKQDKRQNIKKRPAESAGGPSSIAHNDLIENGYKIPLINEPESVLLRNNKSALEHKDFVEKAVQELIDASLIEEVSNRPHVVNPLTVSINSSGFVPNKDKCIWTPVQTLVWLGFTWNLKSSLMELPLIKIENFINLIDVILSKAFKVKIRLLAKLCGKIISFSPAIGNVTQIMTRCTFSVINLRQDWDQYVDLRQHSDSIQEIMFWKQNIHCLKPVPLLRNNSEFNVFTDASDIGAGGYLQGTDYIAHRQWSVTEATKSSTWREIKAIELTLDSFAKVLEHSSVTFFTDNQNAVSIIKKGSKLPHLQGLALSIFNTCVSCNISLYAQWIPREENEKADALSRIIDIDDWGISFEFFDFLNSIWGPFTVDRFANMHNTKLTRFNSKYWNPTTSAIDAFTCNWHGENNWLVPPISLVSNCINHLVSCGAEGTLVVPKWQSAAFWPLIFKQNSEYACYVVDVLEFHEAERIFVAGNNLNSLFANGQISRENISCTLKCFGCTIFSVGFWSQNEQIKHPELKSLFNSLSSTILDARAKSTVEKYAGYLKRFVKWTEKYSEIKCVLPCQELYVGLYLQNLIQSANHYSVIESAFYGIKWAHNLAGVANPCDSEMVRLIVEASRRKLNRPIEKKSPVTSDIMIKLFSKSLGAIRLVAQCSAPWNVVAGSDVIGCTV</sequence>